<feature type="domain" description="RxLR effector PexRD54 WY" evidence="8">
    <location>
        <begin position="269"/>
        <end position="309"/>
    </location>
</feature>
<evidence type="ECO:0000256" key="2">
    <source>
        <dbReference type="ARBA" id="ARBA00004613"/>
    </source>
</evidence>
<dbReference type="Pfam" id="PF22748">
    <property type="entry name" value="PexRD54_WY"/>
    <property type="match status" value="2"/>
</dbReference>
<feature type="domain" description="RxLR effector PexRD54 WY" evidence="8">
    <location>
        <begin position="81"/>
        <end position="121"/>
    </location>
</feature>
<evidence type="ECO:0000313" key="9">
    <source>
        <dbReference type="EMBL" id="KAG7386476.1"/>
    </source>
</evidence>
<sequence length="499" mass="56132">MRHKVAMLAFAVLVASIDVVASEAAMAPPGISAKTWPLTGPQHDVLPRRLLRSHEPREANEERAIGTSTVESLVKSAVSTEQLEAWLKRGDTADDVFKAMKLQKAGDNLLDNPQLTAWVSYMKMFNQANPTKKTSLITTLTAHFGNQGLTRIIEAGLLGSNTAIMAKRLQVEQVHHWMTQGRSPENVFGLLKLDKLLPFTWISSDLFEKPGLTTWIKYLDDFNAENPAKKTTLITILSKQYNDKTLANMLIAANKAESTSSIAKRIQAEQTQRWLKRGKKPADIFTMLKLDKAVGTLFENSLLSAWVKYADDFRLQYPDTQLATMSTLLKHYDDETLAKMIMAAAEVSSTTSIAKRMHSELLRAWLQRGETPDDIYFLLKLNDAGDGLLQSPLFHFWGKFMIYYNEMNPKTKYDFITTLTYRYGDDRGLSNMLMVAVKDTSTKEMATQFQNLQIARWLSKGKSPAQVSSFLGAEGAAADDVSSILYKKYVASYNDHYKR</sequence>
<keyword evidence="5 7" id="KW-0732">Signal</keyword>
<evidence type="ECO:0000256" key="7">
    <source>
        <dbReference type="SAM" id="SignalP"/>
    </source>
</evidence>
<evidence type="ECO:0000256" key="5">
    <source>
        <dbReference type="ARBA" id="ARBA00022729"/>
    </source>
</evidence>
<organism evidence="9 10">
    <name type="scientific">Phytophthora pseudosyringae</name>
    <dbReference type="NCBI Taxonomy" id="221518"/>
    <lineage>
        <taxon>Eukaryota</taxon>
        <taxon>Sar</taxon>
        <taxon>Stramenopiles</taxon>
        <taxon>Oomycota</taxon>
        <taxon>Peronosporomycetes</taxon>
        <taxon>Peronosporales</taxon>
        <taxon>Peronosporaceae</taxon>
        <taxon>Phytophthora</taxon>
    </lineage>
</organism>
<comment type="caution">
    <text evidence="9">The sequence shown here is derived from an EMBL/GenBank/DDBJ whole genome shotgun (WGS) entry which is preliminary data.</text>
</comment>
<evidence type="ECO:0000256" key="4">
    <source>
        <dbReference type="ARBA" id="ARBA00022525"/>
    </source>
</evidence>
<evidence type="ECO:0000259" key="8">
    <source>
        <dbReference type="Pfam" id="PF22748"/>
    </source>
</evidence>
<keyword evidence="4" id="KW-0964">Secreted</keyword>
<protein>
    <recommendedName>
        <fullName evidence="8">RxLR effector PexRD54 WY domain-containing protein</fullName>
    </recommendedName>
</protein>
<dbReference type="Proteomes" id="UP000694044">
    <property type="component" value="Unassembled WGS sequence"/>
</dbReference>
<gene>
    <name evidence="9" type="ORF">PHYPSEUDO_015576</name>
</gene>
<comment type="similarity">
    <text evidence="3">Belongs to the RxLR effector family.</text>
</comment>
<dbReference type="GO" id="GO:0043657">
    <property type="term" value="C:host cell"/>
    <property type="evidence" value="ECO:0007669"/>
    <property type="project" value="UniProtKB-SubCell"/>
</dbReference>
<keyword evidence="6" id="KW-0843">Virulence</keyword>
<reference evidence="9" key="1">
    <citation type="submission" date="2021-02" db="EMBL/GenBank/DDBJ databases">
        <authorList>
            <person name="Palmer J.M."/>
        </authorList>
    </citation>
    <scope>NUCLEOTIDE SEQUENCE</scope>
    <source>
        <strain evidence="9">SCRP734</strain>
    </source>
</reference>
<keyword evidence="10" id="KW-1185">Reference proteome</keyword>
<feature type="chain" id="PRO_5035906557" description="RxLR effector PexRD54 WY domain-containing protein" evidence="7">
    <location>
        <begin position="23"/>
        <end position="499"/>
    </location>
</feature>
<dbReference type="AlphaFoldDB" id="A0A8T1VZW0"/>
<dbReference type="EMBL" id="JAGDFM010000099">
    <property type="protein sequence ID" value="KAG7386476.1"/>
    <property type="molecule type" value="Genomic_DNA"/>
</dbReference>
<comment type="subcellular location">
    <subcellularLocation>
        <location evidence="1">Host cell</location>
    </subcellularLocation>
    <subcellularLocation>
        <location evidence="2">Secreted</location>
    </subcellularLocation>
</comment>
<feature type="signal peptide" evidence="7">
    <location>
        <begin position="1"/>
        <end position="22"/>
    </location>
</feature>
<dbReference type="InterPro" id="IPR054463">
    <property type="entry name" value="PexRD54_WY"/>
</dbReference>
<proteinExistence type="inferred from homology"/>
<evidence type="ECO:0000256" key="1">
    <source>
        <dbReference type="ARBA" id="ARBA00004340"/>
    </source>
</evidence>
<name>A0A8T1VZW0_9STRA</name>
<accession>A0A8T1VZW0</accession>
<evidence type="ECO:0000313" key="10">
    <source>
        <dbReference type="Proteomes" id="UP000694044"/>
    </source>
</evidence>
<dbReference type="OrthoDB" id="124537at2759"/>
<evidence type="ECO:0000256" key="3">
    <source>
        <dbReference type="ARBA" id="ARBA00010400"/>
    </source>
</evidence>
<dbReference type="GO" id="GO:0005576">
    <property type="term" value="C:extracellular region"/>
    <property type="evidence" value="ECO:0007669"/>
    <property type="project" value="UniProtKB-SubCell"/>
</dbReference>
<evidence type="ECO:0000256" key="6">
    <source>
        <dbReference type="ARBA" id="ARBA00023026"/>
    </source>
</evidence>